<gene>
    <name evidence="1" type="ORF">GBF38_008005</name>
</gene>
<sequence>MSCNTSVTRVQMSSVGQAQRVPVHLMPCEIEHDGPAQDRTVRLSSVFDKLTYWNLETHPNSDDTIVMAMDWPEMAEAVSCRLFF</sequence>
<reference evidence="1" key="1">
    <citation type="submission" date="2020-04" db="EMBL/GenBank/DDBJ databases">
        <title>A chromosome-scale assembly and high-density genetic map of the yellow drum (Nibea albiflora) genome.</title>
        <authorList>
            <person name="Xu D."/>
            <person name="Zhang W."/>
            <person name="Chen R."/>
            <person name="Tan P."/>
            <person name="Wang L."/>
            <person name="Song H."/>
            <person name="Tian L."/>
            <person name="Zhu Q."/>
            <person name="Wang B."/>
        </authorList>
    </citation>
    <scope>NUCLEOTIDE SEQUENCE</scope>
    <source>
        <strain evidence="1">ZJHYS-2018</strain>
    </source>
</reference>
<keyword evidence="2" id="KW-1185">Reference proteome</keyword>
<evidence type="ECO:0000313" key="2">
    <source>
        <dbReference type="Proteomes" id="UP000805704"/>
    </source>
</evidence>
<organism evidence="1 2">
    <name type="scientific">Nibea albiflora</name>
    <name type="common">Yellow drum</name>
    <name type="synonym">Corvina albiflora</name>
    <dbReference type="NCBI Taxonomy" id="240163"/>
    <lineage>
        <taxon>Eukaryota</taxon>
        <taxon>Metazoa</taxon>
        <taxon>Chordata</taxon>
        <taxon>Craniata</taxon>
        <taxon>Vertebrata</taxon>
        <taxon>Euteleostomi</taxon>
        <taxon>Actinopterygii</taxon>
        <taxon>Neopterygii</taxon>
        <taxon>Teleostei</taxon>
        <taxon>Neoteleostei</taxon>
        <taxon>Acanthomorphata</taxon>
        <taxon>Eupercaria</taxon>
        <taxon>Sciaenidae</taxon>
        <taxon>Nibea</taxon>
    </lineage>
</organism>
<feature type="non-terminal residue" evidence="1">
    <location>
        <position position="84"/>
    </location>
</feature>
<accession>A0ACB7EQQ4</accession>
<comment type="caution">
    <text evidence="1">The sequence shown here is derived from an EMBL/GenBank/DDBJ whole genome shotgun (WGS) entry which is preliminary data.</text>
</comment>
<evidence type="ECO:0000313" key="1">
    <source>
        <dbReference type="EMBL" id="KAG8003973.1"/>
    </source>
</evidence>
<proteinExistence type="predicted"/>
<dbReference type="EMBL" id="CM024791">
    <property type="protein sequence ID" value="KAG8003973.1"/>
    <property type="molecule type" value="Genomic_DNA"/>
</dbReference>
<name>A0ACB7EQQ4_NIBAL</name>
<dbReference type="Proteomes" id="UP000805704">
    <property type="component" value="Chromosome 3"/>
</dbReference>
<protein>
    <submittedName>
        <fullName evidence="1">Uncharacterized protein</fullName>
    </submittedName>
</protein>